<sequence length="86" mass="9551">MIEKFQDASPSQLLEMGARRVGRLLNQRQLAQTPTGLKSRLNERPVVGHGLQDPLQEALGVRVDDKTPLDLPGHIRSHVIRQAVPV</sequence>
<protein>
    <submittedName>
        <fullName evidence="1">Uncharacterized protein</fullName>
    </submittedName>
</protein>
<name>A0A934VZ14_9RHOB</name>
<dbReference type="AlphaFoldDB" id="A0A934VZ14"/>
<evidence type="ECO:0000313" key="2">
    <source>
        <dbReference type="Proteomes" id="UP000640485"/>
    </source>
</evidence>
<dbReference type="Proteomes" id="UP000640485">
    <property type="component" value="Unassembled WGS sequence"/>
</dbReference>
<organism evidence="1 2">
    <name type="scientific">Paracoccus caeni</name>
    <dbReference type="NCBI Taxonomy" id="657651"/>
    <lineage>
        <taxon>Bacteria</taxon>
        <taxon>Pseudomonadati</taxon>
        <taxon>Pseudomonadota</taxon>
        <taxon>Alphaproteobacteria</taxon>
        <taxon>Rhodobacterales</taxon>
        <taxon>Paracoccaceae</taxon>
        <taxon>Paracoccus</taxon>
    </lineage>
</organism>
<comment type="caution">
    <text evidence="1">The sequence shown here is derived from an EMBL/GenBank/DDBJ whole genome shotgun (WGS) entry which is preliminary data.</text>
</comment>
<evidence type="ECO:0000313" key="1">
    <source>
        <dbReference type="EMBL" id="MBK4214818.1"/>
    </source>
</evidence>
<dbReference type="EMBL" id="JAEPRQ010000001">
    <property type="protein sequence ID" value="MBK4214818.1"/>
    <property type="molecule type" value="Genomic_DNA"/>
</dbReference>
<proteinExistence type="predicted"/>
<gene>
    <name evidence="1" type="ORF">JJJ17_02640</name>
</gene>
<accession>A0A934VZ14</accession>
<dbReference type="RefSeq" id="WP_200683567.1">
    <property type="nucleotide sequence ID" value="NZ_JAEPRQ010000001.1"/>
</dbReference>
<keyword evidence="2" id="KW-1185">Reference proteome</keyword>
<reference evidence="1" key="1">
    <citation type="submission" date="2021-01" db="EMBL/GenBank/DDBJ databases">
        <title>Paracoccus amoyensis sp. nov., isolated from the surface seawater along the coast of Xiamen Island, China.</title>
        <authorList>
            <person name="Lyu L."/>
        </authorList>
    </citation>
    <scope>NUCLEOTIDE SEQUENCE</scope>
    <source>
        <strain evidence="1">MJ17</strain>
    </source>
</reference>